<proteinExistence type="predicted"/>
<dbReference type="GO" id="GO:0004112">
    <property type="term" value="F:cyclic-nucleotide phosphodiesterase activity"/>
    <property type="evidence" value="ECO:0007669"/>
    <property type="project" value="InterPro"/>
</dbReference>
<evidence type="ECO:0008006" key="3">
    <source>
        <dbReference type="Google" id="ProtNLM"/>
    </source>
</evidence>
<reference evidence="1" key="1">
    <citation type="submission" date="2021-03" db="EMBL/GenBank/DDBJ databases">
        <authorList>
            <person name="Tagirdzhanova G."/>
        </authorList>
    </citation>
    <scope>NUCLEOTIDE SEQUENCE</scope>
</reference>
<organism evidence="1 2">
    <name type="scientific">Imshaugia aleurites</name>
    <dbReference type="NCBI Taxonomy" id="172621"/>
    <lineage>
        <taxon>Eukaryota</taxon>
        <taxon>Fungi</taxon>
        <taxon>Dikarya</taxon>
        <taxon>Ascomycota</taxon>
        <taxon>Pezizomycotina</taxon>
        <taxon>Lecanoromycetes</taxon>
        <taxon>OSLEUM clade</taxon>
        <taxon>Lecanoromycetidae</taxon>
        <taxon>Lecanorales</taxon>
        <taxon>Lecanorineae</taxon>
        <taxon>Parmeliaceae</taxon>
        <taxon>Imshaugia</taxon>
    </lineage>
</organism>
<keyword evidence="2" id="KW-1185">Reference proteome</keyword>
<gene>
    <name evidence="1" type="ORF">IMSHALPRED_010044</name>
</gene>
<dbReference type="InterPro" id="IPR012386">
    <property type="entry name" value="Cyclic-nucl_3Pdiesterase"/>
</dbReference>
<dbReference type="Proteomes" id="UP000664534">
    <property type="component" value="Unassembled WGS sequence"/>
</dbReference>
<dbReference type="EMBL" id="CAJPDT010000080">
    <property type="protein sequence ID" value="CAF9934951.1"/>
    <property type="molecule type" value="Genomic_DNA"/>
</dbReference>
<name>A0A8H3G2B4_9LECA</name>
<comment type="caution">
    <text evidence="1">The sequence shown here is derived from an EMBL/GenBank/DDBJ whole genome shotgun (WGS) entry which is preliminary data.</text>
</comment>
<dbReference type="AlphaFoldDB" id="A0A8H3G2B4"/>
<accession>A0A8H3G2B4</accession>
<evidence type="ECO:0000313" key="2">
    <source>
        <dbReference type="Proteomes" id="UP000664534"/>
    </source>
</evidence>
<protein>
    <recommendedName>
        <fullName evidence="3">2',3'-cyclic-nucleotide 3'-phosphodiesterase</fullName>
    </recommendedName>
</protein>
<dbReference type="OrthoDB" id="514292at2759"/>
<sequence length="137" mass="15188">MAAATSWAKESWAPHVSLMYADIEVTAEERQEILHAVTEAGIRVGKQQDLLKHGKGEYSGWNGGRIALVEVSPHFLFGLNIESRDTAWEYALPRSVSKPATPPQLSKTDSGIVIQTWKELRNWEVIASRAIGMMIAT</sequence>
<dbReference type="Pfam" id="PF07823">
    <property type="entry name" value="CPDase"/>
    <property type="match status" value="1"/>
</dbReference>
<dbReference type="Gene3D" id="3.90.1140.10">
    <property type="entry name" value="Cyclic phosphodiesterase"/>
    <property type="match status" value="1"/>
</dbReference>
<evidence type="ECO:0000313" key="1">
    <source>
        <dbReference type="EMBL" id="CAF9934951.1"/>
    </source>
</evidence>